<feature type="compositionally biased region" description="Polar residues" evidence="1">
    <location>
        <begin position="333"/>
        <end position="350"/>
    </location>
</feature>
<protein>
    <submittedName>
        <fullName evidence="2">Uncharacterized protein</fullName>
    </submittedName>
</protein>
<name>A0A3N4IU52_ASCIM</name>
<feature type="compositionally biased region" description="Low complexity" evidence="1">
    <location>
        <begin position="170"/>
        <end position="183"/>
    </location>
</feature>
<feature type="compositionally biased region" description="Low complexity" evidence="1">
    <location>
        <begin position="98"/>
        <end position="110"/>
    </location>
</feature>
<feature type="compositionally biased region" description="Low complexity" evidence="1">
    <location>
        <begin position="73"/>
        <end position="87"/>
    </location>
</feature>
<organism evidence="2 3">
    <name type="scientific">Ascobolus immersus RN42</name>
    <dbReference type="NCBI Taxonomy" id="1160509"/>
    <lineage>
        <taxon>Eukaryota</taxon>
        <taxon>Fungi</taxon>
        <taxon>Dikarya</taxon>
        <taxon>Ascomycota</taxon>
        <taxon>Pezizomycotina</taxon>
        <taxon>Pezizomycetes</taxon>
        <taxon>Pezizales</taxon>
        <taxon>Ascobolaceae</taxon>
        <taxon>Ascobolus</taxon>
    </lineage>
</organism>
<feature type="region of interest" description="Disordered" evidence="1">
    <location>
        <begin position="783"/>
        <end position="841"/>
    </location>
</feature>
<dbReference type="AlphaFoldDB" id="A0A3N4IU52"/>
<proteinExistence type="predicted"/>
<dbReference type="EMBL" id="ML119645">
    <property type="protein sequence ID" value="RPA88278.1"/>
    <property type="molecule type" value="Genomic_DNA"/>
</dbReference>
<accession>A0A3N4IU52</accession>
<feature type="compositionally biased region" description="Pro residues" evidence="1">
    <location>
        <begin position="24"/>
        <end position="35"/>
    </location>
</feature>
<reference evidence="2 3" key="1">
    <citation type="journal article" date="2018" name="Nat. Ecol. Evol.">
        <title>Pezizomycetes genomes reveal the molecular basis of ectomycorrhizal truffle lifestyle.</title>
        <authorList>
            <person name="Murat C."/>
            <person name="Payen T."/>
            <person name="Noel B."/>
            <person name="Kuo A."/>
            <person name="Morin E."/>
            <person name="Chen J."/>
            <person name="Kohler A."/>
            <person name="Krizsan K."/>
            <person name="Balestrini R."/>
            <person name="Da Silva C."/>
            <person name="Montanini B."/>
            <person name="Hainaut M."/>
            <person name="Levati E."/>
            <person name="Barry K.W."/>
            <person name="Belfiori B."/>
            <person name="Cichocki N."/>
            <person name="Clum A."/>
            <person name="Dockter R.B."/>
            <person name="Fauchery L."/>
            <person name="Guy J."/>
            <person name="Iotti M."/>
            <person name="Le Tacon F."/>
            <person name="Lindquist E.A."/>
            <person name="Lipzen A."/>
            <person name="Malagnac F."/>
            <person name="Mello A."/>
            <person name="Molinier V."/>
            <person name="Miyauchi S."/>
            <person name="Poulain J."/>
            <person name="Riccioni C."/>
            <person name="Rubini A."/>
            <person name="Sitrit Y."/>
            <person name="Splivallo R."/>
            <person name="Traeger S."/>
            <person name="Wang M."/>
            <person name="Zifcakova L."/>
            <person name="Wipf D."/>
            <person name="Zambonelli A."/>
            <person name="Paolocci F."/>
            <person name="Nowrousian M."/>
            <person name="Ottonello S."/>
            <person name="Baldrian P."/>
            <person name="Spatafora J.W."/>
            <person name="Henrissat B."/>
            <person name="Nagy L.G."/>
            <person name="Aury J.M."/>
            <person name="Wincker P."/>
            <person name="Grigoriev I.V."/>
            <person name="Bonfante P."/>
            <person name="Martin F.M."/>
        </authorList>
    </citation>
    <scope>NUCLEOTIDE SEQUENCE [LARGE SCALE GENOMIC DNA]</scope>
    <source>
        <strain evidence="2 3">RN42</strain>
    </source>
</reference>
<evidence type="ECO:0000313" key="3">
    <source>
        <dbReference type="Proteomes" id="UP000275078"/>
    </source>
</evidence>
<feature type="region of interest" description="Disordered" evidence="1">
    <location>
        <begin position="240"/>
        <end position="271"/>
    </location>
</feature>
<sequence>MSVRRASVAPAPSLEFGAGYSTPDPTPPPPPPSPYHIPAKEEPTPLASQEQRDSVQSTTSEDSNDIVAPLPPVRTTSARRTPSPTKSYDNGNPLNQASGRRQSIGSGSQLSRRRQSINAGSSLSGRRPSVSAGSPPAGRPSIGTGSQVPGRRSSISPVPLPSTTRRESIGSFSFGGPSASSPAEKSDSYRDSRSGSPPNPGIRRVQTDRDPSPPRMVAQPVRMNTYGPVLSNYSRKYSEAVDPLSGGPNPHFRRDSISFRPPPMGITADPPKILSTVPQIAEPIPERRSSLLNTTELASRKYSVEEIDPFSGGMNPHLQNAPNLPSRPAESVQPVTQDGPTLKVAQSTTPLKGILKNSDSRNITKEPTGVATSTYPTLSVESAQASAPTADDTSEEVGPFDLPRSRTDNLGLMEIPAPPSGSLSRAGTAPPQEKRNKIKARWSMFAKKAVETESLRYPPVQLRPPQAAISVPVSPYTLSPQLPMVSYGTPNPEPTLYGPTSRTASATVDDRDRLDGPPIFTFTRTDTSLTDGLGMMEVPPPPGQLSRAETAPPQEKKARAKARWSAFAKKAVATDSLKQPSGPVSQLSLQTGTYYPQAQSQAMQHVTPHLQQAPQPSVEASLTSAHSTPPFSPQLAPQSPSFQSQASLQGPPFPGTVQQQPATEPVSQFAPNGGFISPVSPINPQLAAALGSQYSQQYAMGYPSQLAAGGYMNVPGVGMVPVNPQLAAFPPQLVPPGMPQFASPFGAAMPASAMPRGSIAVSSKSKKKARSFFSLVAKASAAASEALDDPTTKRPRKESTATRKSSIVDQFLANSGLDPEAARKPSAASNRSLGVGLNDSP</sequence>
<feature type="compositionally biased region" description="Polar residues" evidence="1">
    <location>
        <begin position="88"/>
        <end position="97"/>
    </location>
</feature>
<feature type="compositionally biased region" description="Basic and acidic residues" evidence="1">
    <location>
        <begin position="184"/>
        <end position="193"/>
    </location>
</feature>
<feature type="compositionally biased region" description="Polar residues" evidence="1">
    <location>
        <begin position="46"/>
        <end position="61"/>
    </location>
</feature>
<feature type="region of interest" description="Disordered" evidence="1">
    <location>
        <begin position="1"/>
        <end position="223"/>
    </location>
</feature>
<feature type="region of interest" description="Disordered" evidence="1">
    <location>
        <begin position="600"/>
        <end position="672"/>
    </location>
</feature>
<feature type="compositionally biased region" description="Polar residues" evidence="1">
    <location>
        <begin position="370"/>
        <end position="387"/>
    </location>
</feature>
<feature type="compositionally biased region" description="Polar residues" evidence="1">
    <location>
        <begin position="656"/>
        <end position="670"/>
    </location>
</feature>
<evidence type="ECO:0000256" key="1">
    <source>
        <dbReference type="SAM" id="MobiDB-lite"/>
    </source>
</evidence>
<feature type="compositionally biased region" description="Polar residues" evidence="1">
    <location>
        <begin position="600"/>
        <end position="627"/>
    </location>
</feature>
<dbReference type="Proteomes" id="UP000275078">
    <property type="component" value="Unassembled WGS sequence"/>
</dbReference>
<feature type="region of interest" description="Disordered" evidence="1">
    <location>
        <begin position="308"/>
        <end position="435"/>
    </location>
</feature>
<feature type="compositionally biased region" description="Low complexity" evidence="1">
    <location>
        <begin position="633"/>
        <end position="649"/>
    </location>
</feature>
<keyword evidence="3" id="KW-1185">Reference proteome</keyword>
<feature type="region of interest" description="Disordered" evidence="1">
    <location>
        <begin position="491"/>
        <end position="563"/>
    </location>
</feature>
<evidence type="ECO:0000313" key="2">
    <source>
        <dbReference type="EMBL" id="RPA88278.1"/>
    </source>
</evidence>
<gene>
    <name evidence="2" type="ORF">BJ508DRAFT_5042</name>
</gene>